<sequence>MKPIELSMPLEQTKTNTRVIFNIVKEHGPLTVARDLGTHQGSWIGRIDRQKPHENSVEMYEGEVEAQVDMQSCRAAQATSVHKLVHKIKQHLAGKTSESFFTISTQAALTITELIKIHDILPPKGAFSDCSLTFSMLVELLVS</sequence>
<evidence type="ECO:0000313" key="1">
    <source>
        <dbReference type="EMBL" id="KAJ0098928.1"/>
    </source>
</evidence>
<reference evidence="2" key="1">
    <citation type="journal article" date="2023" name="G3 (Bethesda)">
        <title>Genome assembly and association tests identify interacting loci associated with vigor, precocity, and sex in interspecific pistachio rootstocks.</title>
        <authorList>
            <person name="Palmer W."/>
            <person name="Jacygrad E."/>
            <person name="Sagayaradj S."/>
            <person name="Cavanaugh K."/>
            <person name="Han R."/>
            <person name="Bertier L."/>
            <person name="Beede B."/>
            <person name="Kafkas S."/>
            <person name="Golino D."/>
            <person name="Preece J."/>
            <person name="Michelmore R."/>
        </authorList>
    </citation>
    <scope>NUCLEOTIDE SEQUENCE [LARGE SCALE GENOMIC DNA]</scope>
</reference>
<accession>A0ACC1BJ20</accession>
<dbReference type="EMBL" id="CM047900">
    <property type="protein sequence ID" value="KAJ0098928.1"/>
    <property type="molecule type" value="Genomic_DNA"/>
</dbReference>
<organism evidence="1 2">
    <name type="scientific">Pistacia atlantica</name>
    <dbReference type="NCBI Taxonomy" id="434234"/>
    <lineage>
        <taxon>Eukaryota</taxon>
        <taxon>Viridiplantae</taxon>
        <taxon>Streptophyta</taxon>
        <taxon>Embryophyta</taxon>
        <taxon>Tracheophyta</taxon>
        <taxon>Spermatophyta</taxon>
        <taxon>Magnoliopsida</taxon>
        <taxon>eudicotyledons</taxon>
        <taxon>Gunneridae</taxon>
        <taxon>Pentapetalae</taxon>
        <taxon>rosids</taxon>
        <taxon>malvids</taxon>
        <taxon>Sapindales</taxon>
        <taxon>Anacardiaceae</taxon>
        <taxon>Pistacia</taxon>
    </lineage>
</organism>
<gene>
    <name evidence="1" type="ORF">Patl1_20687</name>
</gene>
<comment type="caution">
    <text evidence="1">The sequence shown here is derived from an EMBL/GenBank/DDBJ whole genome shotgun (WGS) entry which is preliminary data.</text>
</comment>
<keyword evidence="2" id="KW-1185">Reference proteome</keyword>
<protein>
    <submittedName>
        <fullName evidence="1">Uncharacterized protein</fullName>
    </submittedName>
</protein>
<name>A0ACC1BJ20_9ROSI</name>
<proteinExistence type="predicted"/>
<evidence type="ECO:0000313" key="2">
    <source>
        <dbReference type="Proteomes" id="UP001164250"/>
    </source>
</evidence>
<dbReference type="Proteomes" id="UP001164250">
    <property type="component" value="Chromosome 4"/>
</dbReference>